<protein>
    <submittedName>
        <fullName evidence="1">TIGR02444 family protein</fullName>
    </submittedName>
</protein>
<comment type="caution">
    <text evidence="1">The sequence shown here is derived from an EMBL/GenBank/DDBJ whole genome shotgun (WGS) entry which is preliminary data.</text>
</comment>
<dbReference type="NCBIfam" id="TIGR02444">
    <property type="entry name" value="TIGR02444 family protein"/>
    <property type="match status" value="1"/>
</dbReference>
<sequence length="164" mass="19059">MSLENPFWTFALKVYKDPQVQSLCLDWQSLGLSVNRVLFCCWLADEATQLEAWPSMPSADLWQQQTLEPLRRLRYQVKSSLQTDPCLERLYQTLQQAELQAEQREIAYLWQSRLHQAPFQPAHDSSAALARQNLQVYFQQSLPKGQAPAENQVHQLVDRIFPSV</sequence>
<dbReference type="Pfam" id="PF09523">
    <property type="entry name" value="DUF2390"/>
    <property type="match status" value="1"/>
</dbReference>
<dbReference type="OrthoDB" id="5795846at2"/>
<evidence type="ECO:0000313" key="1">
    <source>
        <dbReference type="EMBL" id="KAA0876174.1"/>
    </source>
</evidence>
<name>A0A5A9W6V2_9GAMM</name>
<dbReference type="RefSeq" id="WP_149389428.1">
    <property type="nucleotide sequence ID" value="NZ_SMRS01000001.1"/>
</dbReference>
<dbReference type="Proteomes" id="UP000325302">
    <property type="component" value="Unassembled WGS sequence"/>
</dbReference>
<evidence type="ECO:0000313" key="2">
    <source>
        <dbReference type="Proteomes" id="UP000325302"/>
    </source>
</evidence>
<reference evidence="1 2" key="1">
    <citation type="submission" date="2019-03" db="EMBL/GenBank/DDBJ databases">
        <title>Nitrincola sp. nov. isolated from an Indian soda lake.</title>
        <authorList>
            <person name="Joshi A."/>
            <person name="Thite S.V."/>
            <person name="Joseph N."/>
            <person name="Dhotre D."/>
            <person name="Moorthy M."/>
            <person name="Shouche Y.S."/>
        </authorList>
    </citation>
    <scope>NUCLEOTIDE SEQUENCE [LARGE SCALE GENOMIC DNA]</scope>
    <source>
        <strain evidence="1 2">MEB193</strain>
    </source>
</reference>
<gene>
    <name evidence="1" type="ORF">E1H14_00055</name>
</gene>
<dbReference type="AlphaFoldDB" id="A0A5A9W6V2"/>
<accession>A0A5A9W6V2</accession>
<dbReference type="InterPro" id="IPR012659">
    <property type="entry name" value="CHP02444"/>
</dbReference>
<proteinExistence type="predicted"/>
<organism evidence="1 2">
    <name type="scientific">Nitrincola tapanii</name>
    <dbReference type="NCBI Taxonomy" id="1708751"/>
    <lineage>
        <taxon>Bacteria</taxon>
        <taxon>Pseudomonadati</taxon>
        <taxon>Pseudomonadota</taxon>
        <taxon>Gammaproteobacteria</taxon>
        <taxon>Oceanospirillales</taxon>
        <taxon>Oceanospirillaceae</taxon>
        <taxon>Nitrincola</taxon>
    </lineage>
</organism>
<keyword evidence="2" id="KW-1185">Reference proteome</keyword>
<dbReference type="EMBL" id="SMRS01000001">
    <property type="protein sequence ID" value="KAA0876174.1"/>
    <property type="molecule type" value="Genomic_DNA"/>
</dbReference>